<dbReference type="EMBL" id="KZ303502">
    <property type="protein sequence ID" value="PIA16055.1"/>
    <property type="molecule type" value="Genomic_DNA"/>
</dbReference>
<feature type="transmembrane region" description="Helical" evidence="6">
    <location>
        <begin position="281"/>
        <end position="303"/>
    </location>
</feature>
<dbReference type="GO" id="GO:0036376">
    <property type="term" value="P:sodium ion export across plasma membrane"/>
    <property type="evidence" value="ECO:0007669"/>
    <property type="project" value="InterPro"/>
</dbReference>
<dbReference type="GO" id="GO:0120029">
    <property type="term" value="P:proton export across plasma membrane"/>
    <property type="evidence" value="ECO:0007669"/>
    <property type="project" value="InterPro"/>
</dbReference>
<feature type="transmembrane region" description="Helical" evidence="6">
    <location>
        <begin position="250"/>
        <end position="269"/>
    </location>
</feature>
<dbReference type="STRING" id="763665.A0A2G5BAL7"/>
<dbReference type="InterPro" id="IPR006153">
    <property type="entry name" value="Cation/H_exchanger_TM"/>
</dbReference>
<accession>A0A2G5BAL7</accession>
<evidence type="ECO:0000256" key="2">
    <source>
        <dbReference type="ARBA" id="ARBA00022692"/>
    </source>
</evidence>
<dbReference type="PANTHER" id="PTHR31382">
    <property type="entry name" value="NA(+)/H(+) ANTIPORTER"/>
    <property type="match status" value="1"/>
</dbReference>
<keyword evidence="4 6" id="KW-0472">Membrane</keyword>
<organism evidence="8 9">
    <name type="scientific">Coemansia reversa (strain ATCC 12441 / NRRL 1564)</name>
    <dbReference type="NCBI Taxonomy" id="763665"/>
    <lineage>
        <taxon>Eukaryota</taxon>
        <taxon>Fungi</taxon>
        <taxon>Fungi incertae sedis</taxon>
        <taxon>Zoopagomycota</taxon>
        <taxon>Kickxellomycotina</taxon>
        <taxon>Kickxellomycetes</taxon>
        <taxon>Kickxellales</taxon>
        <taxon>Kickxellaceae</taxon>
        <taxon>Coemansia</taxon>
    </lineage>
</organism>
<keyword evidence="2 6" id="KW-0812">Transmembrane</keyword>
<dbReference type="GO" id="GO:0005886">
    <property type="term" value="C:plasma membrane"/>
    <property type="evidence" value="ECO:0007669"/>
    <property type="project" value="InterPro"/>
</dbReference>
<feature type="domain" description="Cation/H+ exchanger transmembrane" evidence="7">
    <location>
        <begin position="1"/>
        <end position="378"/>
    </location>
</feature>
<reference evidence="8 9" key="1">
    <citation type="journal article" date="2015" name="Genome Biol. Evol.">
        <title>Phylogenomic analyses indicate that early fungi evolved digesting cell walls of algal ancestors of land plants.</title>
        <authorList>
            <person name="Chang Y."/>
            <person name="Wang S."/>
            <person name="Sekimoto S."/>
            <person name="Aerts A.L."/>
            <person name="Choi C."/>
            <person name="Clum A."/>
            <person name="LaButti K.M."/>
            <person name="Lindquist E.A."/>
            <person name="Yee Ngan C."/>
            <person name="Ohm R.A."/>
            <person name="Salamov A.A."/>
            <person name="Grigoriev I.V."/>
            <person name="Spatafora J.W."/>
            <person name="Berbee M.L."/>
        </authorList>
    </citation>
    <scope>NUCLEOTIDE SEQUENCE [LARGE SCALE GENOMIC DNA]</scope>
    <source>
        <strain evidence="8 9">NRRL 1564</strain>
    </source>
</reference>
<keyword evidence="9" id="KW-1185">Reference proteome</keyword>
<feature type="transmembrane region" description="Helical" evidence="6">
    <location>
        <begin position="315"/>
        <end position="333"/>
    </location>
</feature>
<evidence type="ECO:0000256" key="1">
    <source>
        <dbReference type="ARBA" id="ARBA00004141"/>
    </source>
</evidence>
<dbReference type="GO" id="GO:0042391">
    <property type="term" value="P:regulation of membrane potential"/>
    <property type="evidence" value="ECO:0007669"/>
    <property type="project" value="InterPro"/>
</dbReference>
<evidence type="ECO:0000313" key="9">
    <source>
        <dbReference type="Proteomes" id="UP000242474"/>
    </source>
</evidence>
<evidence type="ECO:0000256" key="3">
    <source>
        <dbReference type="ARBA" id="ARBA00022989"/>
    </source>
</evidence>
<feature type="transmembrane region" description="Helical" evidence="6">
    <location>
        <begin position="201"/>
        <end position="229"/>
    </location>
</feature>
<protein>
    <submittedName>
        <fullName evidence="8">Sodium/hydrogen exchanger</fullName>
    </submittedName>
</protein>
<name>A0A2G5BAL7_COERN</name>
<gene>
    <name evidence="8" type="ORF">COEREDRAFT_81503</name>
</gene>
<sequence length="443" mass="49273">MVYGIIVGPRVLNWMDPSEWSSNNLQLTQEFSRYALAIEVMIAGVSLPKKYVLKELVSLLMLLLPLMTIMWLVSSAIIKFVFELSFLHALAIGACVAPTDPVLANAILKGMFAETHVPLRLRNILTAESGANDGLGYPFLFFALYLMRFDGGKAIGTWFYSTWAYQIILSTVIGTIAGYVARKALQYAETAGWVDKESFLSSSITLTLLLVGICTILGTDDILCCFVAGNSFTWDDWFRIEVEDTGLQETLNGLLSMSFFMYFGTIIPWSSYTSANMLHPWRIVVTVILVMLLRRLPALMASYKLIPAVRTWQDALFAGWFGPIGVSAIFYSVETIKQLEEHEDSNAGRVAEIVYPIVCAIVFGSVLVHGVTIPLVLMGKRVKTTISLSATNMRTQPSNPPPRYTFRGSFTNKDMQHDEKNSLQIDPPSDPTPSTRRGTIVIE</sequence>
<feature type="transmembrane region" description="Helical" evidence="6">
    <location>
        <begin position="163"/>
        <end position="181"/>
    </location>
</feature>
<evidence type="ECO:0000313" key="8">
    <source>
        <dbReference type="EMBL" id="PIA16055.1"/>
    </source>
</evidence>
<dbReference type="PANTHER" id="PTHR31382:SF1">
    <property type="entry name" value="SODIUM ION_PROTON EXCHANGER (EUROFUNG)"/>
    <property type="match status" value="1"/>
</dbReference>
<dbReference type="Gene3D" id="6.10.140.1330">
    <property type="match status" value="1"/>
</dbReference>
<feature type="transmembrane region" description="Helical" evidence="6">
    <location>
        <begin position="135"/>
        <end position="151"/>
    </location>
</feature>
<dbReference type="GO" id="GO:0015385">
    <property type="term" value="F:sodium:proton antiporter activity"/>
    <property type="evidence" value="ECO:0007669"/>
    <property type="project" value="InterPro"/>
</dbReference>
<evidence type="ECO:0000259" key="7">
    <source>
        <dbReference type="Pfam" id="PF00999"/>
    </source>
</evidence>
<keyword evidence="3 6" id="KW-1133">Transmembrane helix</keyword>
<evidence type="ECO:0000256" key="6">
    <source>
        <dbReference type="SAM" id="Phobius"/>
    </source>
</evidence>
<dbReference type="Pfam" id="PF00999">
    <property type="entry name" value="Na_H_Exchanger"/>
    <property type="match status" value="1"/>
</dbReference>
<dbReference type="AlphaFoldDB" id="A0A2G5BAL7"/>
<dbReference type="Proteomes" id="UP000242474">
    <property type="component" value="Unassembled WGS sequence"/>
</dbReference>
<feature type="transmembrane region" description="Helical" evidence="6">
    <location>
        <begin position="59"/>
        <end position="82"/>
    </location>
</feature>
<proteinExistence type="predicted"/>
<dbReference type="InterPro" id="IPR004712">
    <property type="entry name" value="Na+/H+_antiporter_fungi"/>
</dbReference>
<dbReference type="OrthoDB" id="2190219at2759"/>
<evidence type="ECO:0000256" key="4">
    <source>
        <dbReference type="ARBA" id="ARBA00023136"/>
    </source>
</evidence>
<evidence type="ECO:0000256" key="5">
    <source>
        <dbReference type="SAM" id="MobiDB-lite"/>
    </source>
</evidence>
<feature type="transmembrane region" description="Helical" evidence="6">
    <location>
        <begin position="353"/>
        <end position="377"/>
    </location>
</feature>
<feature type="region of interest" description="Disordered" evidence="5">
    <location>
        <begin position="390"/>
        <end position="443"/>
    </location>
</feature>
<comment type="subcellular location">
    <subcellularLocation>
        <location evidence="1">Membrane</location>
        <topology evidence="1">Multi-pass membrane protein</topology>
    </subcellularLocation>
</comment>